<dbReference type="AlphaFoldDB" id="A0A3L8PY59"/>
<dbReference type="SUPFAM" id="SSF51161">
    <property type="entry name" value="Trimeric LpxA-like enzymes"/>
    <property type="match status" value="1"/>
</dbReference>
<keyword evidence="2 3" id="KW-0808">Transferase</keyword>
<dbReference type="RefSeq" id="WP_121838285.1">
    <property type="nucleotide sequence ID" value="NZ_ML014765.1"/>
</dbReference>
<evidence type="ECO:0000313" key="3">
    <source>
        <dbReference type="EMBL" id="RLV60387.1"/>
    </source>
</evidence>
<accession>A0A3L8PY59</accession>
<proteinExistence type="inferred from homology"/>
<evidence type="ECO:0000313" key="4">
    <source>
        <dbReference type="Proteomes" id="UP000281474"/>
    </source>
</evidence>
<keyword evidence="4" id="KW-1185">Reference proteome</keyword>
<sequence length="170" mass="18135">MSYLIKLICIMISILPETRLFKFKVFLLNLCGFKFSQSSRIVSSISIVGTAKLTVLDGSYLGHFFKCYGDGVIRIGSEVDIGPEVSIVTGTHTVNVDGGKVAGEGRCEDVFIGDNCWICTGVKILGGTVIGNDSLVAPGSVVKGTFSEGAFIGGNPAKEICKLKDLYNKK</sequence>
<dbReference type="EMBL" id="QZEI01000016">
    <property type="protein sequence ID" value="RLV60387.1"/>
    <property type="molecule type" value="Genomic_DNA"/>
</dbReference>
<dbReference type="InterPro" id="IPR001451">
    <property type="entry name" value="Hexapep"/>
</dbReference>
<evidence type="ECO:0000256" key="2">
    <source>
        <dbReference type="ARBA" id="ARBA00022679"/>
    </source>
</evidence>
<dbReference type="InterPro" id="IPR051159">
    <property type="entry name" value="Hexapeptide_acetyltransf"/>
</dbReference>
<reference evidence="3 4" key="1">
    <citation type="submission" date="2018-09" db="EMBL/GenBank/DDBJ databases">
        <title>Phylogeny of the Shewanellaceae, and recommendation for two new genera, Pseudoshewanella and Parashewanella.</title>
        <authorList>
            <person name="Wang G."/>
        </authorList>
    </citation>
    <scope>NUCLEOTIDE SEQUENCE [LARGE SCALE GENOMIC DNA]</scope>
    <source>
        <strain evidence="3 4">C51</strain>
    </source>
</reference>
<keyword evidence="3" id="KW-0012">Acyltransferase</keyword>
<comment type="similarity">
    <text evidence="1">Belongs to the transferase hexapeptide repeat family.</text>
</comment>
<dbReference type="Pfam" id="PF00132">
    <property type="entry name" value="Hexapep"/>
    <property type="match status" value="1"/>
</dbReference>
<dbReference type="GO" id="GO:0005829">
    <property type="term" value="C:cytosol"/>
    <property type="evidence" value="ECO:0007669"/>
    <property type="project" value="TreeGrafter"/>
</dbReference>
<dbReference type="InterPro" id="IPR011004">
    <property type="entry name" value="Trimer_LpxA-like_sf"/>
</dbReference>
<gene>
    <name evidence="3" type="ORF">D5018_06940</name>
</gene>
<dbReference type="OrthoDB" id="9815592at2"/>
<dbReference type="PANTHER" id="PTHR23416:SF23">
    <property type="entry name" value="ACETYLTRANSFERASE C18B11.09C-RELATED"/>
    <property type="match status" value="1"/>
</dbReference>
<protein>
    <submittedName>
        <fullName evidence="3">Acyltransferase</fullName>
    </submittedName>
</protein>
<name>A0A3L8PY59_9GAMM</name>
<dbReference type="Gene3D" id="2.160.10.10">
    <property type="entry name" value="Hexapeptide repeat proteins"/>
    <property type="match status" value="1"/>
</dbReference>
<organism evidence="3 4">
    <name type="scientific">Parashewanella curva</name>
    <dbReference type="NCBI Taxonomy" id="2338552"/>
    <lineage>
        <taxon>Bacteria</taxon>
        <taxon>Pseudomonadati</taxon>
        <taxon>Pseudomonadota</taxon>
        <taxon>Gammaproteobacteria</taxon>
        <taxon>Alteromonadales</taxon>
        <taxon>Shewanellaceae</taxon>
        <taxon>Parashewanella</taxon>
    </lineage>
</organism>
<dbReference type="Proteomes" id="UP000281474">
    <property type="component" value="Unassembled WGS sequence"/>
</dbReference>
<comment type="caution">
    <text evidence="3">The sequence shown here is derived from an EMBL/GenBank/DDBJ whole genome shotgun (WGS) entry which is preliminary data.</text>
</comment>
<dbReference type="PANTHER" id="PTHR23416">
    <property type="entry name" value="SIALIC ACID SYNTHASE-RELATED"/>
    <property type="match status" value="1"/>
</dbReference>
<evidence type="ECO:0000256" key="1">
    <source>
        <dbReference type="ARBA" id="ARBA00007274"/>
    </source>
</evidence>
<dbReference type="GO" id="GO:0008374">
    <property type="term" value="F:O-acyltransferase activity"/>
    <property type="evidence" value="ECO:0007669"/>
    <property type="project" value="TreeGrafter"/>
</dbReference>
<dbReference type="CDD" id="cd04647">
    <property type="entry name" value="LbH_MAT_like"/>
    <property type="match status" value="1"/>
</dbReference>